<dbReference type="SUPFAM" id="SSF52218">
    <property type="entry name" value="Flavoproteins"/>
    <property type="match status" value="1"/>
</dbReference>
<evidence type="ECO:0000256" key="3">
    <source>
        <dbReference type="ARBA" id="ARBA00023002"/>
    </source>
</evidence>
<comment type="function">
    <text evidence="6">Quinone reductase that provides resistance to thiol-specific stress caused by electrophilic quinones.</text>
</comment>
<evidence type="ECO:0000313" key="8">
    <source>
        <dbReference type="EMBL" id="NEI73932.1"/>
    </source>
</evidence>
<comment type="cofactor">
    <cofactor evidence="6">
        <name>FMN</name>
        <dbReference type="ChEBI" id="CHEBI:58210"/>
    </cofactor>
    <text evidence="6">Binds 1 FMN per subunit.</text>
</comment>
<sequence>MKRILMIEVSPRGGESASRAVADTLAARLAALHPSAELTRRNLAAEHLPHLDETTLRAISTKDPVEAGNLNEAARRSDHLTDELLNCDLLVIATPMWNFGIPSALKAWVDLVVRPGRTFQYGGEGVVGLAKDKKAILVLASGGVFTEGPWRPWDFVEPYLRQILGFIGITDVQTVRAEGMNIPTLARDAVPKARKAVEDLVL</sequence>
<dbReference type="InterPro" id="IPR029039">
    <property type="entry name" value="Flavoprotein-like_sf"/>
</dbReference>
<feature type="binding site" evidence="6">
    <location>
        <position position="10"/>
    </location>
    <ligand>
        <name>FMN</name>
        <dbReference type="ChEBI" id="CHEBI:58210"/>
    </ligand>
</feature>
<comment type="catalytic activity">
    <reaction evidence="6">
        <text>2 a quinone + NADH + H(+) = 2 a 1,4-benzosemiquinone + NAD(+)</text>
        <dbReference type="Rhea" id="RHEA:65952"/>
        <dbReference type="ChEBI" id="CHEBI:15378"/>
        <dbReference type="ChEBI" id="CHEBI:57540"/>
        <dbReference type="ChEBI" id="CHEBI:57945"/>
        <dbReference type="ChEBI" id="CHEBI:132124"/>
        <dbReference type="ChEBI" id="CHEBI:134225"/>
    </reaction>
</comment>
<evidence type="ECO:0000256" key="1">
    <source>
        <dbReference type="ARBA" id="ARBA00022630"/>
    </source>
</evidence>
<dbReference type="RefSeq" id="WP_163992699.1">
    <property type="nucleotide sequence ID" value="NZ_WUEY01000023.1"/>
</dbReference>
<evidence type="ECO:0000256" key="2">
    <source>
        <dbReference type="ARBA" id="ARBA00022643"/>
    </source>
</evidence>
<keyword evidence="2 6" id="KW-0288">FMN</keyword>
<protein>
    <recommendedName>
        <fullName evidence="6">FMN dependent NADH:quinone oxidoreductase</fullName>
        <ecNumber evidence="6">1.6.5.-</ecNumber>
    </recommendedName>
    <alternativeName>
        <fullName evidence="6">Azo-dye reductase</fullName>
    </alternativeName>
    <alternativeName>
        <fullName evidence="6">FMN-dependent NADH-azo compound oxidoreductase</fullName>
    </alternativeName>
    <alternativeName>
        <fullName evidence="6">FMN-dependent NADH-azoreductase</fullName>
        <ecNumber evidence="6">1.7.1.17</ecNumber>
    </alternativeName>
</protein>
<comment type="caution">
    <text evidence="8">The sequence shown here is derived from an EMBL/GenBank/DDBJ whole genome shotgun (WGS) entry which is preliminary data.</text>
</comment>
<gene>
    <name evidence="6" type="primary">azoR</name>
    <name evidence="8" type="ORF">GR212_30705</name>
</gene>
<dbReference type="HAMAP" id="MF_01216">
    <property type="entry name" value="Azoreductase_type1"/>
    <property type="match status" value="1"/>
</dbReference>
<proteinExistence type="inferred from homology"/>
<dbReference type="GO" id="GO:0010181">
    <property type="term" value="F:FMN binding"/>
    <property type="evidence" value="ECO:0007669"/>
    <property type="project" value="UniProtKB-UniRule"/>
</dbReference>
<evidence type="ECO:0000256" key="6">
    <source>
        <dbReference type="HAMAP-Rule" id="MF_01216"/>
    </source>
</evidence>
<dbReference type="InterPro" id="IPR050104">
    <property type="entry name" value="FMN-dep_NADH:Q_OxRdtase_AzoR1"/>
</dbReference>
<feature type="binding site" evidence="6">
    <location>
        <begin position="16"/>
        <end position="18"/>
    </location>
    <ligand>
        <name>FMN</name>
        <dbReference type="ChEBI" id="CHEBI:58210"/>
    </ligand>
</feature>
<dbReference type="Gene3D" id="3.40.50.360">
    <property type="match status" value="1"/>
</dbReference>
<dbReference type="EC" id="1.7.1.17" evidence="6"/>
<evidence type="ECO:0000259" key="7">
    <source>
        <dbReference type="Pfam" id="PF02525"/>
    </source>
</evidence>
<dbReference type="EC" id="1.6.5.-" evidence="6"/>
<keyword evidence="3 6" id="KW-0560">Oxidoreductase</keyword>
<feature type="domain" description="Flavodoxin-like fold" evidence="7">
    <location>
        <begin position="2"/>
        <end position="199"/>
    </location>
</feature>
<comment type="function">
    <text evidence="6">Also exhibits azoreductase activity. Catalyzes the reductive cleavage of the azo bond in aromatic azo compounds to the corresponding amines.</text>
</comment>
<accession>A0A6L9UHS5</accession>
<dbReference type="PANTHER" id="PTHR43741:SF4">
    <property type="entry name" value="FMN-DEPENDENT NADH:QUINONE OXIDOREDUCTASE"/>
    <property type="match status" value="1"/>
</dbReference>
<evidence type="ECO:0000313" key="9">
    <source>
        <dbReference type="Proteomes" id="UP000483035"/>
    </source>
</evidence>
<evidence type="ECO:0000256" key="4">
    <source>
        <dbReference type="ARBA" id="ARBA00023027"/>
    </source>
</evidence>
<comment type="caution">
    <text evidence="6">Lacks conserved residue(s) required for the propagation of feature annotation.</text>
</comment>
<dbReference type="Proteomes" id="UP000483035">
    <property type="component" value="Unassembled WGS sequence"/>
</dbReference>
<dbReference type="GO" id="GO:0016655">
    <property type="term" value="F:oxidoreductase activity, acting on NAD(P)H, quinone or similar compound as acceptor"/>
    <property type="evidence" value="ECO:0007669"/>
    <property type="project" value="InterPro"/>
</dbReference>
<dbReference type="InterPro" id="IPR023048">
    <property type="entry name" value="NADH:quinone_OxRdtase_FMN_depd"/>
</dbReference>
<dbReference type="GO" id="GO:0009055">
    <property type="term" value="F:electron transfer activity"/>
    <property type="evidence" value="ECO:0007669"/>
    <property type="project" value="UniProtKB-UniRule"/>
</dbReference>
<dbReference type="Pfam" id="PF02525">
    <property type="entry name" value="Flavodoxin_2"/>
    <property type="match status" value="1"/>
</dbReference>
<reference evidence="8 9" key="1">
    <citation type="submission" date="2019-12" db="EMBL/GenBank/DDBJ databases">
        <title>Rhizobium genotypes associated with high levels of biological nitrogen fixation by grain legumes in a temperate-maritime cropping system.</title>
        <authorList>
            <person name="Maluk M."/>
            <person name="Francesc Ferrando Molina F."/>
            <person name="Lopez Del Egido L."/>
            <person name="Lafos M."/>
            <person name="Langarica-Fuentes A."/>
            <person name="Gebre Yohannes G."/>
            <person name="Young M.W."/>
            <person name="Martin P."/>
            <person name="Gantlett R."/>
            <person name="Kenicer G."/>
            <person name="Hawes C."/>
            <person name="Begg G.S."/>
            <person name="Quilliam R.S."/>
            <person name="Squire G.R."/>
            <person name="Poole P.S."/>
            <person name="Young P.W."/>
            <person name="Iannetta P.M."/>
            <person name="James E.K."/>
        </authorList>
    </citation>
    <scope>NUCLEOTIDE SEQUENCE [LARGE SCALE GENOMIC DNA]</scope>
    <source>
        <strain evidence="8 9">JHI1118</strain>
    </source>
</reference>
<comment type="subunit">
    <text evidence="6">Homodimer.</text>
</comment>
<keyword evidence="1 6" id="KW-0285">Flavoprotein</keyword>
<dbReference type="PANTHER" id="PTHR43741">
    <property type="entry name" value="FMN-DEPENDENT NADH-AZOREDUCTASE 1"/>
    <property type="match status" value="1"/>
</dbReference>
<comment type="similarity">
    <text evidence="6">Belongs to the azoreductase type 1 family.</text>
</comment>
<dbReference type="InterPro" id="IPR003680">
    <property type="entry name" value="Flavodoxin_fold"/>
</dbReference>
<feature type="binding site" evidence="6">
    <location>
        <begin position="96"/>
        <end position="99"/>
    </location>
    <ligand>
        <name>FMN</name>
        <dbReference type="ChEBI" id="CHEBI:58210"/>
    </ligand>
</feature>
<dbReference type="EMBL" id="WUEY01000023">
    <property type="protein sequence ID" value="NEI73932.1"/>
    <property type="molecule type" value="Genomic_DNA"/>
</dbReference>
<keyword evidence="4 6" id="KW-0520">NAD</keyword>
<comment type="catalytic activity">
    <reaction evidence="5">
        <text>N,N-dimethyl-1,4-phenylenediamine + anthranilate + 2 NAD(+) = 2-(4-dimethylaminophenyl)diazenylbenzoate + 2 NADH + 2 H(+)</text>
        <dbReference type="Rhea" id="RHEA:55872"/>
        <dbReference type="ChEBI" id="CHEBI:15378"/>
        <dbReference type="ChEBI" id="CHEBI:15783"/>
        <dbReference type="ChEBI" id="CHEBI:16567"/>
        <dbReference type="ChEBI" id="CHEBI:57540"/>
        <dbReference type="ChEBI" id="CHEBI:57945"/>
        <dbReference type="ChEBI" id="CHEBI:71579"/>
        <dbReference type="EC" id="1.7.1.17"/>
    </reaction>
    <physiologicalReaction direction="right-to-left" evidence="5">
        <dbReference type="Rhea" id="RHEA:55874"/>
    </physiologicalReaction>
</comment>
<evidence type="ECO:0000256" key="5">
    <source>
        <dbReference type="ARBA" id="ARBA00048542"/>
    </source>
</evidence>
<dbReference type="GO" id="GO:0016652">
    <property type="term" value="F:oxidoreductase activity, acting on NAD(P)H as acceptor"/>
    <property type="evidence" value="ECO:0007669"/>
    <property type="project" value="UniProtKB-UniRule"/>
</dbReference>
<dbReference type="AlphaFoldDB" id="A0A6L9UHS5"/>
<name>A0A6L9UHS5_9HYPH</name>
<organism evidence="8 9">
    <name type="scientific">Rhizobium lusitanum</name>
    <dbReference type="NCBI Taxonomy" id="293958"/>
    <lineage>
        <taxon>Bacteria</taxon>
        <taxon>Pseudomonadati</taxon>
        <taxon>Pseudomonadota</taxon>
        <taxon>Alphaproteobacteria</taxon>
        <taxon>Hyphomicrobiales</taxon>
        <taxon>Rhizobiaceae</taxon>
        <taxon>Rhizobium/Agrobacterium group</taxon>
        <taxon>Rhizobium</taxon>
    </lineage>
</organism>